<proteinExistence type="predicted"/>
<dbReference type="AlphaFoldDB" id="A0A224Y795"/>
<evidence type="ECO:0000313" key="1">
    <source>
        <dbReference type="EMBL" id="MAA13447.1"/>
    </source>
</evidence>
<organism evidence="1">
    <name type="scientific">Rhipicephalus zambeziensis</name>
    <dbReference type="NCBI Taxonomy" id="60191"/>
    <lineage>
        <taxon>Eukaryota</taxon>
        <taxon>Metazoa</taxon>
        <taxon>Ecdysozoa</taxon>
        <taxon>Arthropoda</taxon>
        <taxon>Chelicerata</taxon>
        <taxon>Arachnida</taxon>
        <taxon>Acari</taxon>
        <taxon>Parasitiformes</taxon>
        <taxon>Ixodida</taxon>
        <taxon>Ixodoidea</taxon>
        <taxon>Ixodidae</taxon>
        <taxon>Rhipicephalinae</taxon>
        <taxon>Rhipicephalus</taxon>
        <taxon>Rhipicephalus</taxon>
    </lineage>
</organism>
<dbReference type="EMBL" id="GFPF01002301">
    <property type="protein sequence ID" value="MAA13447.1"/>
    <property type="molecule type" value="Transcribed_RNA"/>
</dbReference>
<accession>A0A224Y795</accession>
<name>A0A224Y795_9ACAR</name>
<protein>
    <submittedName>
        <fullName evidence="1">Uncharacterized protein</fullName>
    </submittedName>
</protein>
<sequence>MHQILVFQFTLHCTHLHLSPMHRDSTGQHSWVPHTFHKTSCMSKQTAMSTLACTFGEMQLSYQAKPAQSCRTLKITSTLYTQHIKKRKEKDAHSANFQ</sequence>
<reference evidence="1" key="1">
    <citation type="journal article" date="2017" name="Parasit. Vectors">
        <title>Sialotranscriptomics of Rhipicephalus zambeziensis reveals intricate expression profiles of secretory proteins and suggests tight temporal transcriptional regulation during blood-feeding.</title>
        <authorList>
            <person name="de Castro M.H."/>
            <person name="de Klerk D."/>
            <person name="Pienaar R."/>
            <person name="Rees D.J.G."/>
            <person name="Mans B.J."/>
        </authorList>
    </citation>
    <scope>NUCLEOTIDE SEQUENCE</scope>
    <source>
        <tissue evidence="1">Salivary glands</tissue>
    </source>
</reference>